<evidence type="ECO:0000256" key="1">
    <source>
        <dbReference type="SAM" id="Phobius"/>
    </source>
</evidence>
<dbReference type="EMBL" id="CAFBMT010000003">
    <property type="protein sequence ID" value="CAB4919400.1"/>
    <property type="molecule type" value="Genomic_DNA"/>
</dbReference>
<evidence type="ECO:0000313" key="4">
    <source>
        <dbReference type="EMBL" id="CAB4824588.1"/>
    </source>
</evidence>
<proteinExistence type="predicted"/>
<keyword evidence="1" id="KW-0812">Transmembrane</keyword>
<feature type="transmembrane region" description="Helical" evidence="1">
    <location>
        <begin position="77"/>
        <end position="98"/>
    </location>
</feature>
<keyword evidence="1" id="KW-0472">Membrane</keyword>
<dbReference type="EMBL" id="CAFBOL010000070">
    <property type="protein sequence ID" value="CAB5001776.1"/>
    <property type="molecule type" value="Genomic_DNA"/>
</dbReference>
<sequence length="185" mass="20861">MTQKLWSRLRWVPAAVLSALGLIGAAEVWSGGPAGCSYFVMDDFDSVQQVGRSWFPPTVACRFTYGQQAWVEHQQDWAYFLPAAFLLAAVLSVCYAARHQAVNPSLARPLWRHVLGISCYWFLAALTLAGLFAMLWSDAGIAALWPILTIPILSVWTLEWLWRTSGRPLRNHVPKYHPQPRPGWP</sequence>
<dbReference type="EMBL" id="CAESGF010000003">
    <property type="protein sequence ID" value="CAB4362934.1"/>
    <property type="molecule type" value="Genomic_DNA"/>
</dbReference>
<feature type="transmembrane region" description="Helical" evidence="1">
    <location>
        <begin position="142"/>
        <end position="162"/>
    </location>
</feature>
<evidence type="ECO:0000313" key="3">
    <source>
        <dbReference type="EMBL" id="CAB4711798.1"/>
    </source>
</evidence>
<reference evidence="6" key="1">
    <citation type="submission" date="2020-05" db="EMBL/GenBank/DDBJ databases">
        <authorList>
            <person name="Chiriac C."/>
            <person name="Salcher M."/>
            <person name="Ghai R."/>
            <person name="Kavagutti S V."/>
        </authorList>
    </citation>
    <scope>NUCLEOTIDE SEQUENCE</scope>
</reference>
<dbReference type="EMBL" id="CAEZYF010000003">
    <property type="protein sequence ID" value="CAB4711798.1"/>
    <property type="molecule type" value="Genomic_DNA"/>
</dbReference>
<protein>
    <submittedName>
        <fullName evidence="6">Unannotated protein</fullName>
    </submittedName>
</protein>
<gene>
    <name evidence="3" type="ORF">UFOPK2656_00723</name>
    <name evidence="4" type="ORF">UFOPK3099_01594</name>
    <name evidence="5" type="ORF">UFOPK3267_00491</name>
    <name evidence="6" type="ORF">UFOPK3651_00761</name>
    <name evidence="7" type="ORF">UFOPK3931_02196</name>
    <name evidence="2" type="ORF">UFOPK4189_00721</name>
</gene>
<keyword evidence="1" id="KW-1133">Transmembrane helix</keyword>
<feature type="transmembrane region" description="Helical" evidence="1">
    <location>
        <begin position="110"/>
        <end position="136"/>
    </location>
</feature>
<organism evidence="6">
    <name type="scientific">freshwater metagenome</name>
    <dbReference type="NCBI Taxonomy" id="449393"/>
    <lineage>
        <taxon>unclassified sequences</taxon>
        <taxon>metagenomes</taxon>
        <taxon>ecological metagenomes</taxon>
    </lineage>
</organism>
<evidence type="ECO:0000313" key="2">
    <source>
        <dbReference type="EMBL" id="CAB4362934.1"/>
    </source>
</evidence>
<evidence type="ECO:0000313" key="7">
    <source>
        <dbReference type="EMBL" id="CAB5001776.1"/>
    </source>
</evidence>
<dbReference type="EMBL" id="CAFBIY010000017">
    <property type="protein sequence ID" value="CAB4847481.1"/>
    <property type="molecule type" value="Genomic_DNA"/>
</dbReference>
<evidence type="ECO:0000313" key="5">
    <source>
        <dbReference type="EMBL" id="CAB4847481.1"/>
    </source>
</evidence>
<name>A0A6J7HT04_9ZZZZ</name>
<accession>A0A6J7HT04</accession>
<dbReference type="AlphaFoldDB" id="A0A6J7HT04"/>
<dbReference type="EMBL" id="CAFAAV010000121">
    <property type="protein sequence ID" value="CAB4824588.1"/>
    <property type="molecule type" value="Genomic_DNA"/>
</dbReference>
<evidence type="ECO:0000313" key="6">
    <source>
        <dbReference type="EMBL" id="CAB4919400.1"/>
    </source>
</evidence>